<reference evidence="2" key="1">
    <citation type="submission" date="2019-08" db="EMBL/GenBank/DDBJ databases">
        <authorList>
            <person name="Kucharzyk K."/>
            <person name="Murdoch R.W."/>
            <person name="Higgins S."/>
            <person name="Loffler F."/>
        </authorList>
    </citation>
    <scope>NUCLEOTIDE SEQUENCE</scope>
</reference>
<dbReference type="CDD" id="cd00093">
    <property type="entry name" value="HTH_XRE"/>
    <property type="match status" value="1"/>
</dbReference>
<dbReference type="Gene3D" id="3.40.50.300">
    <property type="entry name" value="P-loop containing nucleotide triphosphate hydrolases"/>
    <property type="match status" value="1"/>
</dbReference>
<evidence type="ECO:0000313" key="2">
    <source>
        <dbReference type="EMBL" id="MPM84281.1"/>
    </source>
</evidence>
<dbReference type="InterPro" id="IPR027417">
    <property type="entry name" value="P-loop_NTPase"/>
</dbReference>
<organism evidence="2">
    <name type="scientific">bioreactor metagenome</name>
    <dbReference type="NCBI Taxonomy" id="1076179"/>
    <lineage>
        <taxon>unclassified sequences</taxon>
        <taxon>metagenomes</taxon>
        <taxon>ecological metagenomes</taxon>
    </lineage>
</organism>
<evidence type="ECO:0000259" key="1">
    <source>
        <dbReference type="Pfam" id="PF13401"/>
    </source>
</evidence>
<protein>
    <recommendedName>
        <fullName evidence="1">ORC1/DEAH AAA+ ATPase domain-containing protein</fullName>
    </recommendedName>
</protein>
<dbReference type="GO" id="GO:0016887">
    <property type="term" value="F:ATP hydrolysis activity"/>
    <property type="evidence" value="ECO:0007669"/>
    <property type="project" value="InterPro"/>
</dbReference>
<dbReference type="Pfam" id="PF13401">
    <property type="entry name" value="AAA_22"/>
    <property type="match status" value="1"/>
</dbReference>
<dbReference type="SUPFAM" id="SSF52540">
    <property type="entry name" value="P-loop containing nucleoside triphosphate hydrolases"/>
    <property type="match status" value="1"/>
</dbReference>
<accession>A0A645D4Y6</accession>
<dbReference type="EMBL" id="VSSQ01032876">
    <property type="protein sequence ID" value="MPM84281.1"/>
    <property type="molecule type" value="Genomic_DNA"/>
</dbReference>
<proteinExistence type="predicted"/>
<dbReference type="Gene3D" id="1.10.10.60">
    <property type="entry name" value="Homeodomain-like"/>
    <property type="match status" value="1"/>
</dbReference>
<name>A0A645D4Y6_9ZZZZ</name>
<sequence length="315" mass="35410">MEQPKIEQLKVFIISLIDSGMTQTEIGKKLGYSRSQVSKFLDGGKTSDEFLIAVEQLMKDYPEQKVVSKTKNSLEDLDFIFTKDAKNILGMCKATESINGFSAILGNAGTGKTETVKHFVKSSSNAVYIRCNCLMTTRDILKAIGKSCGTVLQANSKSEMFDELIEYLIHNPKILIFDEVDQIMPMNNINKVETIRNLHDIVKEYGNSLILVGSLAVEHHLKKRNMNENYGQIDSRIDYLYKTQGLSEAELFNILSEFNVADSAKKEIITLILRTTKGGIRWLSKVLNKCLDIVDDEDETITNDIVKSATTIMML</sequence>
<gene>
    <name evidence="2" type="ORF">SDC9_131352</name>
</gene>
<dbReference type="AlphaFoldDB" id="A0A645D4Y6"/>
<feature type="domain" description="ORC1/DEAH AAA+ ATPase" evidence="1">
    <location>
        <begin position="100"/>
        <end position="215"/>
    </location>
</feature>
<dbReference type="PANTHER" id="PTHR35894:SF5">
    <property type="entry name" value="MU-LIKE PROPHAGE FLUMU DNA TRANSPOSITION PROTEIN B"/>
    <property type="match status" value="1"/>
</dbReference>
<dbReference type="InterPro" id="IPR001387">
    <property type="entry name" value="Cro/C1-type_HTH"/>
</dbReference>
<dbReference type="InterPro" id="IPR052026">
    <property type="entry name" value="ExeA_AAA_ATPase_DNA-bind"/>
</dbReference>
<dbReference type="InterPro" id="IPR049945">
    <property type="entry name" value="AAA_22"/>
</dbReference>
<dbReference type="PANTHER" id="PTHR35894">
    <property type="entry name" value="GENERAL SECRETION PATHWAY PROTEIN A-RELATED"/>
    <property type="match status" value="1"/>
</dbReference>
<comment type="caution">
    <text evidence="2">The sequence shown here is derived from an EMBL/GenBank/DDBJ whole genome shotgun (WGS) entry which is preliminary data.</text>
</comment>